<keyword evidence="2" id="KW-1185">Reference proteome</keyword>
<comment type="caution">
    <text evidence="1">The sequence shown here is derived from an EMBL/GenBank/DDBJ whole genome shotgun (WGS) entry which is preliminary data.</text>
</comment>
<dbReference type="Proteomes" id="UP001589568">
    <property type="component" value="Unassembled WGS sequence"/>
</dbReference>
<organism evidence="1 2">
    <name type="scientific">Nonomuraea salmonea</name>
    <dbReference type="NCBI Taxonomy" id="46181"/>
    <lineage>
        <taxon>Bacteria</taxon>
        <taxon>Bacillati</taxon>
        <taxon>Actinomycetota</taxon>
        <taxon>Actinomycetes</taxon>
        <taxon>Streptosporangiales</taxon>
        <taxon>Streptosporangiaceae</taxon>
        <taxon>Nonomuraea</taxon>
    </lineage>
</organism>
<reference evidence="1 2" key="1">
    <citation type="submission" date="2024-09" db="EMBL/GenBank/DDBJ databases">
        <authorList>
            <person name="Sun Q."/>
            <person name="Mori K."/>
        </authorList>
    </citation>
    <scope>NUCLEOTIDE SEQUENCE [LARGE SCALE GENOMIC DNA]</scope>
    <source>
        <strain evidence="1 2">JCM 3324</strain>
    </source>
</reference>
<dbReference type="PANTHER" id="PTHR35205:SF1">
    <property type="entry name" value="ZU5 DOMAIN-CONTAINING PROTEIN"/>
    <property type="match status" value="1"/>
</dbReference>
<protein>
    <recommendedName>
        <fullName evidence="3">Tetratricopeptide repeat protein</fullName>
    </recommendedName>
</protein>
<dbReference type="Gene3D" id="3.40.50.300">
    <property type="entry name" value="P-loop containing nucleotide triphosphate hydrolases"/>
    <property type="match status" value="1"/>
</dbReference>
<sequence length="954" mass="106636">MKKDAVLEDLHAAWKAADKKCTVAFWSNAGLIGPAKDIWRACSLRDPQIIESIEERVSRQLKCSQEEAHQFIEALSIPVDPLPRRREITDIAIRRMEDFLTHLGRSPAYAASCYELLTSLVREAGTDVPNSRRSTAKSIAATIGRLTDLRRQSDYLRNFLSAANIKQAILRECDRLHAYTTPQTGRTWEPDPLFSGRKEELAKLRELLNPDHFHPAPPVVIHGMSGCGKTSLALHFAATQTDFRPIFIEASKRAQVIKELKHLGILELDSPAGGSGTLPHGPVTIKLPETSRILLIFDGVTDSHTLRGLVPRKSLCRVLITSTVPNLDDGFEHFGIGDWRREESISYISRTLTRQQESEMDLLAGVLSDQPLAIAQAVNYCRLMNLSINEYVDRLKRSPLLVLDRGEASGYRKTLVQAIQLNINAATQLDPLASSLLTLLSYFGSDVLPEMIFEHEALWAFAEERNLVKSGRDRKRFKWRMRKSHEQEQPTLVGPAWEARLQLKDPSRRDSATEALIRLSLARRESGGIIVHPVIRLIARSMSGDPSNWVAVGLGLLLAPILSEDYSDPINDLCESHLETTVDIAFRSGLYGAGVVAGASRVIRRRLEMHEYQMALDYSLKVLPKVIDQAHKGKIPYSAPFDMRMYTAMALARLERMDEARELVYDNIDLAEASGVPQAVQDAWIMAGRVAIFVGDRALATETLDNLLVEDEGRDMDARQFLTILHNRTRLLWLLNRATEAAEENQTALRFLSENEHIASDLVDETHRDAAFLARARMDIDALLEHEAVSFSLRDKDANTPAKRLKRAETLLSLADACIDANQLDRADALIKQAQATLSQFASNHPSHGQLFGIRGRLNLHRMDFQSSYNDLMRAVDILKDSKGMYSATLPSVLVHLAHAAAGLGKFPESLAAARGAVELDERRYGPDHPEVAQDLEVLHAIQRFIEAMKKRGG</sequence>
<gene>
    <name evidence="1" type="ORF">ACFFR3_22185</name>
</gene>
<dbReference type="InterPro" id="IPR011990">
    <property type="entry name" value="TPR-like_helical_dom_sf"/>
</dbReference>
<dbReference type="EMBL" id="JBHMCF010000023">
    <property type="protein sequence ID" value="MFB9472229.1"/>
    <property type="molecule type" value="Genomic_DNA"/>
</dbReference>
<dbReference type="Gene3D" id="1.25.40.10">
    <property type="entry name" value="Tetratricopeptide repeat domain"/>
    <property type="match status" value="1"/>
</dbReference>
<evidence type="ECO:0000313" key="2">
    <source>
        <dbReference type="Proteomes" id="UP001589568"/>
    </source>
</evidence>
<dbReference type="RefSeq" id="WP_379483773.1">
    <property type="nucleotide sequence ID" value="NZ_JBHMCF010000023.1"/>
</dbReference>
<proteinExistence type="predicted"/>
<dbReference type="PANTHER" id="PTHR35205">
    <property type="entry name" value="NB-ARC AND TPR DOMAIN PROTEIN"/>
    <property type="match status" value="1"/>
</dbReference>
<name>A0ABV5NPJ0_9ACTN</name>
<dbReference type="SUPFAM" id="SSF48452">
    <property type="entry name" value="TPR-like"/>
    <property type="match status" value="1"/>
</dbReference>
<evidence type="ECO:0008006" key="3">
    <source>
        <dbReference type="Google" id="ProtNLM"/>
    </source>
</evidence>
<dbReference type="SUPFAM" id="SSF52540">
    <property type="entry name" value="P-loop containing nucleoside triphosphate hydrolases"/>
    <property type="match status" value="1"/>
</dbReference>
<accession>A0ABV5NPJ0</accession>
<evidence type="ECO:0000313" key="1">
    <source>
        <dbReference type="EMBL" id="MFB9472229.1"/>
    </source>
</evidence>
<dbReference type="InterPro" id="IPR027417">
    <property type="entry name" value="P-loop_NTPase"/>
</dbReference>